<keyword evidence="2" id="KW-0812">Transmembrane</keyword>
<feature type="transmembrane region" description="Helical" evidence="2">
    <location>
        <begin position="177"/>
        <end position="201"/>
    </location>
</feature>
<dbReference type="Proteomes" id="UP000054350">
    <property type="component" value="Unassembled WGS sequence"/>
</dbReference>
<keyword evidence="2" id="KW-1133">Transmembrane helix</keyword>
<feature type="transmembrane region" description="Helical" evidence="2">
    <location>
        <begin position="383"/>
        <end position="403"/>
    </location>
</feature>
<reference evidence="3 4" key="1">
    <citation type="submission" date="2009-11" db="EMBL/GenBank/DDBJ databases">
        <title>Annotation of Allomyces macrogynus ATCC 38327.</title>
        <authorList>
            <consortium name="The Broad Institute Genome Sequencing Platform"/>
            <person name="Russ C."/>
            <person name="Cuomo C."/>
            <person name="Burger G."/>
            <person name="Gray M.W."/>
            <person name="Holland P.W.H."/>
            <person name="King N."/>
            <person name="Lang F.B.F."/>
            <person name="Roger A.J."/>
            <person name="Ruiz-Trillo I."/>
            <person name="Young S.K."/>
            <person name="Zeng Q."/>
            <person name="Gargeya S."/>
            <person name="Fitzgerald M."/>
            <person name="Haas B."/>
            <person name="Abouelleil A."/>
            <person name="Alvarado L."/>
            <person name="Arachchi H.M."/>
            <person name="Berlin A."/>
            <person name="Chapman S.B."/>
            <person name="Gearin G."/>
            <person name="Goldberg J."/>
            <person name="Griggs A."/>
            <person name="Gujja S."/>
            <person name="Hansen M."/>
            <person name="Heiman D."/>
            <person name="Howarth C."/>
            <person name="Larimer J."/>
            <person name="Lui A."/>
            <person name="MacDonald P.J.P."/>
            <person name="McCowen C."/>
            <person name="Montmayeur A."/>
            <person name="Murphy C."/>
            <person name="Neiman D."/>
            <person name="Pearson M."/>
            <person name="Priest M."/>
            <person name="Roberts A."/>
            <person name="Saif S."/>
            <person name="Shea T."/>
            <person name="Sisk P."/>
            <person name="Stolte C."/>
            <person name="Sykes S."/>
            <person name="Wortman J."/>
            <person name="Nusbaum C."/>
            <person name="Birren B."/>
        </authorList>
    </citation>
    <scope>NUCLEOTIDE SEQUENCE [LARGE SCALE GENOMIC DNA]</scope>
    <source>
        <strain evidence="3 4">ATCC 38327</strain>
    </source>
</reference>
<dbReference type="AlphaFoldDB" id="A0A0L0S9B4"/>
<proteinExistence type="predicted"/>
<evidence type="ECO:0000313" key="3">
    <source>
        <dbReference type="EMBL" id="KNE59198.1"/>
    </source>
</evidence>
<feature type="region of interest" description="Disordered" evidence="1">
    <location>
        <begin position="510"/>
        <end position="530"/>
    </location>
</feature>
<organism evidence="3 4">
    <name type="scientific">Allomyces macrogynus (strain ATCC 38327)</name>
    <name type="common">Allomyces javanicus var. macrogynus</name>
    <dbReference type="NCBI Taxonomy" id="578462"/>
    <lineage>
        <taxon>Eukaryota</taxon>
        <taxon>Fungi</taxon>
        <taxon>Fungi incertae sedis</taxon>
        <taxon>Blastocladiomycota</taxon>
        <taxon>Blastocladiomycetes</taxon>
        <taxon>Blastocladiales</taxon>
        <taxon>Blastocladiaceae</taxon>
        <taxon>Allomyces</taxon>
    </lineage>
</organism>
<evidence type="ECO:0000256" key="2">
    <source>
        <dbReference type="SAM" id="Phobius"/>
    </source>
</evidence>
<keyword evidence="4" id="KW-1185">Reference proteome</keyword>
<feature type="compositionally biased region" description="Basic and acidic residues" evidence="1">
    <location>
        <begin position="515"/>
        <end position="530"/>
    </location>
</feature>
<protein>
    <submittedName>
        <fullName evidence="3">Uncharacterized protein</fullName>
    </submittedName>
</protein>
<feature type="transmembrane region" description="Helical" evidence="2">
    <location>
        <begin position="221"/>
        <end position="241"/>
    </location>
</feature>
<accession>A0A0L0S9B4</accession>
<dbReference type="VEuPathDB" id="FungiDB:AMAG_03521"/>
<feature type="transmembrane region" description="Helical" evidence="2">
    <location>
        <begin position="53"/>
        <end position="72"/>
    </location>
</feature>
<evidence type="ECO:0000256" key="1">
    <source>
        <dbReference type="SAM" id="MobiDB-lite"/>
    </source>
</evidence>
<dbReference type="EMBL" id="GG745334">
    <property type="protein sequence ID" value="KNE59198.1"/>
    <property type="molecule type" value="Genomic_DNA"/>
</dbReference>
<evidence type="ECO:0000313" key="4">
    <source>
        <dbReference type="Proteomes" id="UP000054350"/>
    </source>
</evidence>
<sequence length="530" mass="55810">MTSPAPTRTAAFRVTMVVPAPAPASLTPRNNGSSPPLQDATLDVLLPPNAPELWAALGVSIVLLPISAIWLVRSARFCSQHRHTFSILALTMWSVMALANISVIAMATGYFAPSCTRPYAHRLPHLRDDCAIVAVSGIVNDLADNVSSALMVTLSAARFRAAFASLAATQQLVSRSLLVVAATTCVVRLAAEVLVVIVDLLPRDLFHGELNDVAVQFDDVTSVAAFVMYGVLDTTIMVLGLRLVHQVHKDVNVAMSLGSVSNVLRPAPSAVLPGAPSAILRGSPSAAVEPFATADLRPSLAKIDPVAMIPAASTLTLAATPGTPARPPPPPPTMRVTAALTSLLHARRVVPAACTDPTVPRATCGLRRRETVARRRTSFKRDLHLLGACMSACIAITLTWAAVAMNPPYSEWPIVLQYAVSSGLIKVYAALNMHCVVRLKHVMRAHRARTSSGAVSTEEGGGVAWGSEGVAALVGGDATLAAKSGATSEWFPTRGGGAVAELAATTRIASTHEPYGTRHADTHDHWSNRD</sequence>
<keyword evidence="2" id="KW-0472">Membrane</keyword>
<feature type="transmembrane region" description="Helical" evidence="2">
    <location>
        <begin position="415"/>
        <end position="437"/>
    </location>
</feature>
<reference evidence="4" key="2">
    <citation type="submission" date="2009-11" db="EMBL/GenBank/DDBJ databases">
        <title>The Genome Sequence of Allomyces macrogynus strain ATCC 38327.</title>
        <authorList>
            <consortium name="The Broad Institute Genome Sequencing Platform"/>
            <person name="Russ C."/>
            <person name="Cuomo C."/>
            <person name="Shea T."/>
            <person name="Young S.K."/>
            <person name="Zeng Q."/>
            <person name="Koehrsen M."/>
            <person name="Haas B."/>
            <person name="Borodovsky M."/>
            <person name="Guigo R."/>
            <person name="Alvarado L."/>
            <person name="Berlin A."/>
            <person name="Borenstein D."/>
            <person name="Chen Z."/>
            <person name="Engels R."/>
            <person name="Freedman E."/>
            <person name="Gellesch M."/>
            <person name="Goldberg J."/>
            <person name="Griggs A."/>
            <person name="Gujja S."/>
            <person name="Heiman D."/>
            <person name="Hepburn T."/>
            <person name="Howarth C."/>
            <person name="Jen D."/>
            <person name="Larson L."/>
            <person name="Lewis B."/>
            <person name="Mehta T."/>
            <person name="Park D."/>
            <person name="Pearson M."/>
            <person name="Roberts A."/>
            <person name="Saif S."/>
            <person name="Shenoy N."/>
            <person name="Sisk P."/>
            <person name="Stolte C."/>
            <person name="Sykes S."/>
            <person name="Walk T."/>
            <person name="White J."/>
            <person name="Yandava C."/>
            <person name="Burger G."/>
            <person name="Gray M.W."/>
            <person name="Holland P.W.H."/>
            <person name="King N."/>
            <person name="Lang F.B.F."/>
            <person name="Roger A.J."/>
            <person name="Ruiz-Trillo I."/>
            <person name="Lander E."/>
            <person name="Nusbaum C."/>
        </authorList>
    </citation>
    <scope>NUCLEOTIDE SEQUENCE [LARGE SCALE GENOMIC DNA]</scope>
    <source>
        <strain evidence="4">ATCC 38327</strain>
    </source>
</reference>
<feature type="transmembrane region" description="Helical" evidence="2">
    <location>
        <begin position="84"/>
        <end position="111"/>
    </location>
</feature>
<name>A0A0L0S9B4_ALLM3</name>
<gene>
    <name evidence="3" type="ORF">AMAG_03521</name>
</gene>